<organism evidence="1 2">
    <name type="scientific">Candidatus Yanofskybacteria bacterium RIFCSPHIGHO2_01_FULL_39_8b</name>
    <dbReference type="NCBI Taxonomy" id="1802659"/>
    <lineage>
        <taxon>Bacteria</taxon>
        <taxon>Candidatus Yanofskyibacteriota</taxon>
    </lineage>
</organism>
<name>A0A1F8EH16_9BACT</name>
<dbReference type="EMBL" id="MGIZ01000022">
    <property type="protein sequence ID" value="OGM99345.1"/>
    <property type="molecule type" value="Genomic_DNA"/>
</dbReference>
<accession>A0A1F8EH16</accession>
<proteinExistence type="predicted"/>
<evidence type="ECO:0008006" key="3">
    <source>
        <dbReference type="Google" id="ProtNLM"/>
    </source>
</evidence>
<dbReference type="SUPFAM" id="SSF53448">
    <property type="entry name" value="Nucleotide-diphospho-sugar transferases"/>
    <property type="match status" value="1"/>
</dbReference>
<comment type="caution">
    <text evidence="1">The sequence shown here is derived from an EMBL/GenBank/DDBJ whole genome shotgun (WGS) entry which is preliminary data.</text>
</comment>
<dbReference type="AlphaFoldDB" id="A0A1F8EH16"/>
<sequence>MNLKSIKIELFYIRRLLQEGYGPKYWWPYFKNRFFGDYLISRIPGFNYAVDFGFELHTICCKKDIPMLIWMLHSFLFHSNLRPKVIIHDDGSLGCESVKIISGHLGNNFEILFKHETTDKVLAMNDLPDIVKKARREGHFFLDRLIDIFVLSKAKRIMIIDTDILFYKPPVEVMDFLAGRTEYDGMVHRQPSDQIIFDLGVDEYFTNKYKTADSRVAIMNGGLILFDGTKLTMDKLVEYLSHTTRTFDNYFIEMAGWACILAQMNFKFLSHDRYAIKGFFNDKMVMKHYSSPRRYEMFAYGIDKARKKMAEK</sequence>
<evidence type="ECO:0000313" key="2">
    <source>
        <dbReference type="Proteomes" id="UP000177594"/>
    </source>
</evidence>
<gene>
    <name evidence="1" type="ORF">A2817_02790</name>
</gene>
<evidence type="ECO:0000313" key="1">
    <source>
        <dbReference type="EMBL" id="OGM99345.1"/>
    </source>
</evidence>
<dbReference type="InterPro" id="IPR029044">
    <property type="entry name" value="Nucleotide-diphossugar_trans"/>
</dbReference>
<protein>
    <recommendedName>
        <fullName evidence="3">Nucleotide-diphospho-sugar transferase domain-containing protein</fullName>
    </recommendedName>
</protein>
<reference evidence="1 2" key="1">
    <citation type="journal article" date="2016" name="Nat. Commun.">
        <title>Thousands of microbial genomes shed light on interconnected biogeochemical processes in an aquifer system.</title>
        <authorList>
            <person name="Anantharaman K."/>
            <person name="Brown C.T."/>
            <person name="Hug L.A."/>
            <person name="Sharon I."/>
            <person name="Castelle C.J."/>
            <person name="Probst A.J."/>
            <person name="Thomas B.C."/>
            <person name="Singh A."/>
            <person name="Wilkins M.J."/>
            <person name="Karaoz U."/>
            <person name="Brodie E.L."/>
            <person name="Williams K.H."/>
            <person name="Hubbard S.S."/>
            <person name="Banfield J.F."/>
        </authorList>
    </citation>
    <scope>NUCLEOTIDE SEQUENCE [LARGE SCALE GENOMIC DNA]</scope>
</reference>
<dbReference type="Proteomes" id="UP000177594">
    <property type="component" value="Unassembled WGS sequence"/>
</dbReference>